<organism evidence="2 3">
    <name type="scientific">Sphingobacterium ginsenosidimutans</name>
    <dbReference type="NCBI Taxonomy" id="687845"/>
    <lineage>
        <taxon>Bacteria</taxon>
        <taxon>Pseudomonadati</taxon>
        <taxon>Bacteroidota</taxon>
        <taxon>Sphingobacteriia</taxon>
        <taxon>Sphingobacteriales</taxon>
        <taxon>Sphingobacteriaceae</taxon>
        <taxon>Sphingobacterium</taxon>
    </lineage>
</organism>
<comment type="caution">
    <text evidence="2">The sequence shown here is derived from an EMBL/GenBank/DDBJ whole genome shotgun (WGS) entry which is preliminary data.</text>
</comment>
<reference evidence="3" key="1">
    <citation type="journal article" date="2019" name="Int. J. Syst. Evol. Microbiol.">
        <title>The Global Catalogue of Microorganisms (GCM) 10K type strain sequencing project: providing services to taxonomists for standard genome sequencing and annotation.</title>
        <authorList>
            <consortium name="The Broad Institute Genomics Platform"/>
            <consortium name="The Broad Institute Genome Sequencing Center for Infectious Disease"/>
            <person name="Wu L."/>
            <person name="Ma J."/>
        </authorList>
    </citation>
    <scope>NUCLEOTIDE SEQUENCE [LARGE SCALE GENOMIC DNA]</scope>
    <source>
        <strain evidence="3">JCM 16722</strain>
    </source>
</reference>
<keyword evidence="1" id="KW-0175">Coiled coil</keyword>
<keyword evidence="3" id="KW-1185">Reference proteome</keyword>
<evidence type="ECO:0000313" key="3">
    <source>
        <dbReference type="Proteomes" id="UP001500167"/>
    </source>
</evidence>
<keyword evidence="2" id="KW-0547">Nucleotide-binding</keyword>
<gene>
    <name evidence="2" type="ORF">GCM10022218_34780</name>
</gene>
<evidence type="ECO:0000313" key="2">
    <source>
        <dbReference type="EMBL" id="GAA4180493.1"/>
    </source>
</evidence>
<proteinExistence type="predicted"/>
<keyword evidence="2" id="KW-0067">ATP-binding</keyword>
<feature type="coiled-coil region" evidence="1">
    <location>
        <begin position="442"/>
        <end position="529"/>
    </location>
</feature>
<name>A0ABP8A9V9_9SPHI</name>
<protein>
    <submittedName>
        <fullName evidence="2">ATP-binding protein</fullName>
    </submittedName>
</protein>
<dbReference type="EMBL" id="BAAAZK010000007">
    <property type="protein sequence ID" value="GAA4180493.1"/>
    <property type="molecule type" value="Genomic_DNA"/>
</dbReference>
<dbReference type="RefSeq" id="WP_333889185.1">
    <property type="nucleotide sequence ID" value="NZ_BAAAZK010000007.1"/>
</dbReference>
<dbReference type="Proteomes" id="UP001500167">
    <property type="component" value="Unassembled WGS sequence"/>
</dbReference>
<dbReference type="GO" id="GO:0005524">
    <property type="term" value="F:ATP binding"/>
    <property type="evidence" value="ECO:0007669"/>
    <property type="project" value="UniProtKB-KW"/>
</dbReference>
<accession>A0ABP8A9V9</accession>
<sequence length="670" mass="76864">MNNITNDVTNKQWLDVIAEKTLYSKKDIQKFLTKYNVTQSPSIGNPRRIQLLDIEFSGTKKGNLENDFKFVFNDLGPGLYGLFTDKNLRGKSTAIEVIKWLIKGKPSENFQPGVKSWIKEASLKLKVDNDYFIIKVNQDEDFVSGQIERSFDGKIYSAYKEFSGEEDMANKISDFMMNILDLEKVSSFRQNSDELEVGSEISHGWPALASAMFIGTTYNAIFGDLTLSGLPNRILNMYLGLPWIPTHAALKAVQIQFKNQGTVDERKVDTISKSRAIRLKQIQQELKGKQRELRTLKAPTTNSNRLQELLDEFNDLYSRQKEYERRLLDFTLDFDNTQNLYIKDKQALNYFKENKAATKIFKQLNPTCCPHCEQKITSEQIEKEKKENKCSVCDKTMLESEDLEDYFQELRKAAEASETAFKQGKKEQKVREKALNDVSKFLANKKSELDNYKQKIVDEKISSNNYVSLKNEIERLEILEKEYESSENILTTDLEENKSIGGSSDIDEEKILKEAIKETELRFRNLQEELLIDVNKKILEYCPKVGLSQYKNIVLNSQPSLKIFKDGGDTTFSKVSKGEQLRLKVLATVALISIAEKRKLGRHPGFILIDSPAAQEVNKEDLNNLIIGIKEMCSDIPHLQVIVASTANDTILTHIPENRRKYAKGDDYLW</sequence>
<evidence type="ECO:0000256" key="1">
    <source>
        <dbReference type="SAM" id="Coils"/>
    </source>
</evidence>